<dbReference type="RefSeq" id="WP_131811186.1">
    <property type="nucleotide sequence ID" value="NZ_LPUY01000049.1"/>
</dbReference>
<evidence type="ECO:0000313" key="1">
    <source>
        <dbReference type="EMBL" id="KUP93562.1"/>
    </source>
</evidence>
<organism evidence="1 2">
    <name type="scientific">Tritonibacter horizontis</name>
    <dbReference type="NCBI Taxonomy" id="1768241"/>
    <lineage>
        <taxon>Bacteria</taxon>
        <taxon>Pseudomonadati</taxon>
        <taxon>Pseudomonadota</taxon>
        <taxon>Alphaproteobacteria</taxon>
        <taxon>Rhodobacterales</taxon>
        <taxon>Paracoccaceae</taxon>
        <taxon>Tritonibacter</taxon>
    </lineage>
</organism>
<dbReference type="OrthoDB" id="5148555at2"/>
<proteinExistence type="predicted"/>
<accession>A0A132BZR5</accession>
<name>A0A132BZR5_9RHOB</name>
<evidence type="ECO:0008006" key="3">
    <source>
        <dbReference type="Google" id="ProtNLM"/>
    </source>
</evidence>
<dbReference type="Proteomes" id="UP000068382">
    <property type="component" value="Unassembled WGS sequence"/>
</dbReference>
<sequence length="619" mass="69189">MIHRLQTLQASSDSTAQEAIDLQAWNAATTLQFCGVELHTSQGRVSVSLRHHKSDGTQEEIAQLFCLQPGSSFSPPLDVAALARQGGQIQPVLLSASEDAVFDLYLGSNDEAWTPRAQVAVLMRARTPAETQTAVQTLATFRRRYAGLGLEQSCHLVLDLPEPEPRLRLLLQQQEGLRNDRPLLHQRQGPTRSWLRRAVHAVAYGDLSDLGITHLVLQPDDTPLQPEGFLHALALARFLHHDSLFHGTGETAGIPGHWPRFCLDLAQVYRHGLPGADAALYAADLERQGLLRFGFPAPPAPLPAPGLRQQLKEQLARLSLPAPSTEIGCLKQTMTRQLRDVQRGQNSAVQRLENRLKDNRLWNPDRVHQDQDRANRTLLSLLRNRHPGARAVIVGNGPSLRTSDLDRLPGTVTFASNKIWLAYGQTAWRPTYYSVEDHLVLQNNRDRIEALEGSLKIFPANTRDFGYHAGDTIFAPFLPPRSFEDPMSDPEFPAFSHDLSHGIAWGSTIVYSQIQMALYMGCREVVLIGLDHTYQLPSEKHGNQYIHSGERNHFHPDYRAPGEAWHEPNLKVLETSYAKARTICDGAGIRIVNASRQTQLDVFDRADFDQLFPPQEFPA</sequence>
<keyword evidence="2" id="KW-1185">Reference proteome</keyword>
<dbReference type="EMBL" id="LPUY01000049">
    <property type="protein sequence ID" value="KUP93562.1"/>
    <property type="molecule type" value="Genomic_DNA"/>
</dbReference>
<dbReference type="Gene3D" id="3.90.1480.10">
    <property type="entry name" value="Alpha-2,3-sialyltransferase"/>
    <property type="match status" value="1"/>
</dbReference>
<dbReference type="PATRIC" id="fig|1768241.3.peg.1664"/>
<gene>
    <name evidence="1" type="ORF">TRIHO_15850</name>
</gene>
<reference evidence="1 2" key="1">
    <citation type="submission" date="2015-12" db="EMBL/GenBank/DDBJ databases">
        <title>Genome sequence of the marine Rhodobacteraceae strain O3.65, Candidatus Tritonibacter horizontis.</title>
        <authorList>
            <person name="Poehlein A."/>
            <person name="Giebel H.A."/>
            <person name="Voget S."/>
            <person name="Brinkhoff T."/>
        </authorList>
    </citation>
    <scope>NUCLEOTIDE SEQUENCE [LARGE SCALE GENOMIC DNA]</scope>
    <source>
        <strain evidence="1 2">O3.65</strain>
    </source>
</reference>
<evidence type="ECO:0000313" key="2">
    <source>
        <dbReference type="Proteomes" id="UP000068382"/>
    </source>
</evidence>
<comment type="caution">
    <text evidence="1">The sequence shown here is derived from an EMBL/GenBank/DDBJ whole genome shotgun (WGS) entry which is preliminary data.</text>
</comment>
<protein>
    <recommendedName>
        <fullName evidence="3">DUF115 domain-containing protein</fullName>
    </recommendedName>
</protein>
<dbReference type="AlphaFoldDB" id="A0A132BZR5"/>